<dbReference type="Proteomes" id="UP000887569">
    <property type="component" value="Unplaced"/>
</dbReference>
<keyword evidence="1" id="KW-0732">Signal</keyword>
<dbReference type="WBParaSite" id="PgR114_g020_t03">
    <property type="protein sequence ID" value="PgR114_g020_t03"/>
    <property type="gene ID" value="PgR114_g020"/>
</dbReference>
<sequence length="86" mass="10024">MLLVLLLFISSTLVFSIFLFPPLSCSSLTSIRSAHLRKLFYPLSRCSIMPYMENRHLVNHNEIFSIAIMKDTMRRRPNHVSKQNLS</sequence>
<evidence type="ECO:0000256" key="1">
    <source>
        <dbReference type="SAM" id="SignalP"/>
    </source>
</evidence>
<proteinExistence type="predicted"/>
<dbReference type="WBParaSite" id="PgR114_g020_t01">
    <property type="protein sequence ID" value="PgR114_g020_t01"/>
    <property type="gene ID" value="PgR114_g020"/>
</dbReference>
<evidence type="ECO:0000313" key="4">
    <source>
        <dbReference type="WBParaSite" id="PgR114_g020_t02"/>
    </source>
</evidence>
<feature type="chain" id="PRO_5041189948" evidence="1">
    <location>
        <begin position="17"/>
        <end position="86"/>
    </location>
</feature>
<organism evidence="2 5">
    <name type="scientific">Parascaris univalens</name>
    <name type="common">Nematode worm</name>
    <dbReference type="NCBI Taxonomy" id="6257"/>
    <lineage>
        <taxon>Eukaryota</taxon>
        <taxon>Metazoa</taxon>
        <taxon>Ecdysozoa</taxon>
        <taxon>Nematoda</taxon>
        <taxon>Chromadorea</taxon>
        <taxon>Rhabditida</taxon>
        <taxon>Spirurina</taxon>
        <taxon>Ascaridomorpha</taxon>
        <taxon>Ascaridoidea</taxon>
        <taxon>Ascarididae</taxon>
        <taxon>Parascaris</taxon>
    </lineage>
</organism>
<evidence type="ECO:0000313" key="3">
    <source>
        <dbReference type="WBParaSite" id="PgR114_g020_t01"/>
    </source>
</evidence>
<dbReference type="WBParaSite" id="PgR114_g020_t05">
    <property type="protein sequence ID" value="PgR114_g020_t05"/>
    <property type="gene ID" value="PgR114_g020"/>
</dbReference>
<dbReference type="WBParaSite" id="PgR114_g020_t06">
    <property type="protein sequence ID" value="PgR114_g020_t06"/>
    <property type="gene ID" value="PgR114_g020"/>
</dbReference>
<feature type="signal peptide" evidence="1">
    <location>
        <begin position="1"/>
        <end position="16"/>
    </location>
</feature>
<evidence type="ECO:0000313" key="5">
    <source>
        <dbReference type="WBParaSite" id="PgR114_g020_t03"/>
    </source>
</evidence>
<dbReference type="WBParaSite" id="PgR114_g020_t02">
    <property type="protein sequence ID" value="PgR114_g020_t02"/>
    <property type="gene ID" value="PgR114_g020"/>
</dbReference>
<name>A0A915CCD5_PARUN</name>
<reference evidence="3 4" key="1">
    <citation type="submission" date="2022-11" db="UniProtKB">
        <authorList>
            <consortium name="WormBaseParasite"/>
        </authorList>
    </citation>
    <scope>IDENTIFICATION</scope>
</reference>
<protein>
    <submittedName>
        <fullName evidence="3 4">Secreted protein</fullName>
    </submittedName>
</protein>
<accession>A0A915CCD5</accession>
<dbReference type="AlphaFoldDB" id="A0A915CCD5"/>
<keyword evidence="2" id="KW-1185">Reference proteome</keyword>
<evidence type="ECO:0000313" key="2">
    <source>
        <dbReference type="Proteomes" id="UP000887569"/>
    </source>
</evidence>